<proteinExistence type="predicted"/>
<dbReference type="PANTHER" id="PTHR38451:SF1">
    <property type="entry name" value="TRNA (ADENINE(22)-N(1))-METHYLTRANSFERASE"/>
    <property type="match status" value="1"/>
</dbReference>
<evidence type="ECO:0000313" key="1">
    <source>
        <dbReference type="EMBL" id="VUX40508.1"/>
    </source>
</evidence>
<reference evidence="1 2" key="1">
    <citation type="submission" date="2019-07" db="EMBL/GenBank/DDBJ databases">
        <authorList>
            <person name="Hibberd C M."/>
            <person name="Gehrig L. J."/>
            <person name="Chang H.-W."/>
            <person name="Venkatesh S."/>
        </authorList>
    </citation>
    <scope>NUCLEOTIDE SEQUENCE [LARGE SCALE GENOMIC DNA]</scope>
    <source>
        <strain evidence="1">Blautia_luti_SSTS_Bg7063</strain>
    </source>
</reference>
<dbReference type="EMBL" id="CABHNW010000160">
    <property type="protein sequence ID" value="VUX40508.1"/>
    <property type="molecule type" value="Genomic_DNA"/>
</dbReference>
<dbReference type="SUPFAM" id="SSF53335">
    <property type="entry name" value="S-adenosyl-L-methionine-dependent methyltransferases"/>
    <property type="match status" value="1"/>
</dbReference>
<gene>
    <name evidence="1" type="primary">trmK</name>
    <name evidence="1" type="ORF">RSSSTS7063_01111</name>
</gene>
<keyword evidence="1" id="KW-0489">Methyltransferase</keyword>
<dbReference type="Gene3D" id="1.10.287.1890">
    <property type="match status" value="1"/>
</dbReference>
<dbReference type="PANTHER" id="PTHR38451">
    <property type="entry name" value="TRNA (ADENINE(22)-N(1))-METHYLTRANSFERASE"/>
    <property type="match status" value="1"/>
</dbReference>
<organism evidence="1 2">
    <name type="scientific">Blautia luti</name>
    <dbReference type="NCBI Taxonomy" id="89014"/>
    <lineage>
        <taxon>Bacteria</taxon>
        <taxon>Bacillati</taxon>
        <taxon>Bacillota</taxon>
        <taxon>Clostridia</taxon>
        <taxon>Lachnospirales</taxon>
        <taxon>Lachnospiraceae</taxon>
        <taxon>Blautia</taxon>
    </lineage>
</organism>
<dbReference type="RefSeq" id="WP_330575410.1">
    <property type="nucleotide sequence ID" value="NZ_CABHMX010000002.1"/>
</dbReference>
<dbReference type="PIRSF" id="PIRSF018637">
    <property type="entry name" value="TrmK"/>
    <property type="match status" value="1"/>
</dbReference>
<accession>A0A564W7E7</accession>
<dbReference type="InterPro" id="IPR006901">
    <property type="entry name" value="TrmK"/>
</dbReference>
<dbReference type="GO" id="GO:0032259">
    <property type="term" value="P:methylation"/>
    <property type="evidence" value="ECO:0007669"/>
    <property type="project" value="UniProtKB-KW"/>
</dbReference>
<evidence type="ECO:0000313" key="2">
    <source>
        <dbReference type="Proteomes" id="UP000408482"/>
    </source>
</evidence>
<dbReference type="AlphaFoldDB" id="A0A564W7E7"/>
<dbReference type="Pfam" id="PF12847">
    <property type="entry name" value="Methyltransf_18"/>
    <property type="match status" value="1"/>
</dbReference>
<dbReference type="Proteomes" id="UP000408482">
    <property type="component" value="Unassembled WGS sequence"/>
</dbReference>
<dbReference type="GO" id="GO:0160105">
    <property type="term" value="F:tRNA (adenine(22)-N1)-methyltransferase activity"/>
    <property type="evidence" value="ECO:0007669"/>
    <property type="project" value="UniProtKB-EC"/>
</dbReference>
<keyword evidence="1" id="KW-0808">Transferase</keyword>
<sequence>MTDKNISVQLSMRLRTIAGMVTKGNRLADVGCDHGYLSIWLVSEKTVPSAIAMDVRPGPLSRARENITRYGLEDYIETRLSDGLAKLEPGEGDTLVIAGMGGPLMERILKAGAKVREGFQELILQPQSDLPHFRHFLSEIGWEIVREEMIKEDGKFYPMMKAVRNNSGEKTVYTEEEAWFGPLLLKKCHPVLKEYLLREEMIRKKILAGLSGAESVSAKTRLEEVKEEMELIHTALKRYESI</sequence>
<dbReference type="Gene3D" id="3.40.50.150">
    <property type="entry name" value="Vaccinia Virus protein VP39"/>
    <property type="match status" value="1"/>
</dbReference>
<keyword evidence="2" id="KW-1185">Reference proteome</keyword>
<name>A0A564W7E7_9FIRM</name>
<dbReference type="CDD" id="cd02440">
    <property type="entry name" value="AdoMet_MTases"/>
    <property type="match status" value="1"/>
</dbReference>
<protein>
    <submittedName>
        <fullName evidence="1">tRNA (Adenine(22)-N(1))-methyltransferase</fullName>
        <ecNumber evidence="1">2.1.1.217</ecNumber>
    </submittedName>
</protein>
<dbReference type="InterPro" id="IPR029063">
    <property type="entry name" value="SAM-dependent_MTases_sf"/>
</dbReference>
<dbReference type="EC" id="2.1.1.217" evidence="1"/>